<evidence type="ECO:0000313" key="1">
    <source>
        <dbReference type="EMBL" id="TBW75815.1"/>
    </source>
</evidence>
<sequence>MQAIDIEIDYDKEAKRIGLIVGVPEEIYFCSISHVSQAYVEYINDEWVAWRESFIPNTNHRTSYKLIAQGDFELVIARVKNYLTYIKRKKG</sequence>
<dbReference type="Proteomes" id="UP000291949">
    <property type="component" value="Unassembled WGS sequence"/>
</dbReference>
<comment type="caution">
    <text evidence="1">The sequence shown here is derived from an EMBL/GenBank/DDBJ whole genome shotgun (WGS) entry which is preliminary data.</text>
</comment>
<proteinExistence type="predicted"/>
<gene>
    <name evidence="1" type="ORF">EQ811_10725</name>
</gene>
<accession>A0A7Z7YUJ2</accession>
<evidence type="ECO:0000313" key="2">
    <source>
        <dbReference type="Proteomes" id="UP000291949"/>
    </source>
</evidence>
<name>A0A7Z7YUJ2_STACP</name>
<dbReference type="RefSeq" id="WP_064212264.1">
    <property type="nucleotide sequence ID" value="NZ_JADPAF010000115.1"/>
</dbReference>
<dbReference type="EMBL" id="SCHC01000004">
    <property type="protein sequence ID" value="TBW75815.1"/>
    <property type="molecule type" value="Genomic_DNA"/>
</dbReference>
<protein>
    <submittedName>
        <fullName evidence="1">Pathogenicity island protein</fullName>
    </submittedName>
</protein>
<dbReference type="AlphaFoldDB" id="A0A7Z7YUJ2"/>
<organism evidence="1 2">
    <name type="scientific">Staphylococcus capitis</name>
    <dbReference type="NCBI Taxonomy" id="29388"/>
    <lineage>
        <taxon>Bacteria</taxon>
        <taxon>Bacillati</taxon>
        <taxon>Bacillota</taxon>
        <taxon>Bacilli</taxon>
        <taxon>Bacillales</taxon>
        <taxon>Staphylococcaceae</taxon>
        <taxon>Staphylococcus</taxon>
    </lineage>
</organism>
<reference evidence="1 2" key="1">
    <citation type="journal article" date="2019" name="Sci. Transl. Med.">
        <title>Quorum sensing between bacterial species on the skin protects against epidermal injury in atopic dermatitis.</title>
        <authorList>
            <person name="Williams M.R."/>
        </authorList>
    </citation>
    <scope>NUCLEOTIDE SEQUENCE [LARGE SCALE GENOMIC DNA]</scope>
    <source>
        <strain evidence="1 2">H8</strain>
    </source>
</reference>